<comment type="caution">
    <text evidence="1">The sequence shown here is derived from an EMBL/GenBank/DDBJ whole genome shotgun (WGS) entry which is preliminary data.</text>
</comment>
<dbReference type="Gene3D" id="2.30.42.10">
    <property type="match status" value="1"/>
</dbReference>
<dbReference type="InterPro" id="IPR036034">
    <property type="entry name" value="PDZ_sf"/>
</dbReference>
<dbReference type="EMBL" id="JAMKFB020000007">
    <property type="protein sequence ID" value="KAL0187650.1"/>
    <property type="molecule type" value="Genomic_DNA"/>
</dbReference>
<reference evidence="1 2" key="1">
    <citation type="submission" date="2024-05" db="EMBL/GenBank/DDBJ databases">
        <title>Genome sequencing and assembly of Indian major carp, Cirrhinus mrigala (Hamilton, 1822).</title>
        <authorList>
            <person name="Mohindra V."/>
            <person name="Chowdhury L.M."/>
            <person name="Lal K."/>
            <person name="Jena J.K."/>
        </authorList>
    </citation>
    <scope>NUCLEOTIDE SEQUENCE [LARGE SCALE GENOMIC DNA]</scope>
    <source>
        <strain evidence="1">CM1030</strain>
        <tissue evidence="1">Blood</tissue>
    </source>
</reference>
<dbReference type="AlphaFoldDB" id="A0ABD0QN39"/>
<proteinExistence type="predicted"/>
<sequence length="72" mass="8264">VPGEFEDFLISGESEDSLKDHVTEEPTGTPLAMWETEIQDIELEKGESGLGFSILDYQVRKWEDLSKYRKIT</sequence>
<gene>
    <name evidence="1" type="ORF">M9458_014749</name>
</gene>
<evidence type="ECO:0008006" key="3">
    <source>
        <dbReference type="Google" id="ProtNLM"/>
    </source>
</evidence>
<feature type="non-terminal residue" evidence="1">
    <location>
        <position position="1"/>
    </location>
</feature>
<evidence type="ECO:0000313" key="1">
    <source>
        <dbReference type="EMBL" id="KAL0187650.1"/>
    </source>
</evidence>
<accession>A0ABD0QN39</accession>
<name>A0ABD0QN39_CIRMR</name>
<dbReference type="Proteomes" id="UP001529510">
    <property type="component" value="Unassembled WGS sequence"/>
</dbReference>
<organism evidence="1 2">
    <name type="scientific">Cirrhinus mrigala</name>
    <name type="common">Mrigala</name>
    <dbReference type="NCBI Taxonomy" id="683832"/>
    <lineage>
        <taxon>Eukaryota</taxon>
        <taxon>Metazoa</taxon>
        <taxon>Chordata</taxon>
        <taxon>Craniata</taxon>
        <taxon>Vertebrata</taxon>
        <taxon>Euteleostomi</taxon>
        <taxon>Actinopterygii</taxon>
        <taxon>Neopterygii</taxon>
        <taxon>Teleostei</taxon>
        <taxon>Ostariophysi</taxon>
        <taxon>Cypriniformes</taxon>
        <taxon>Cyprinidae</taxon>
        <taxon>Labeoninae</taxon>
        <taxon>Labeonini</taxon>
        <taxon>Cirrhinus</taxon>
    </lineage>
</organism>
<evidence type="ECO:0000313" key="2">
    <source>
        <dbReference type="Proteomes" id="UP001529510"/>
    </source>
</evidence>
<keyword evidence="2" id="KW-1185">Reference proteome</keyword>
<protein>
    <recommendedName>
        <fullName evidence="3">MHC class I antigen</fullName>
    </recommendedName>
</protein>